<dbReference type="RefSeq" id="XP_062689448.1">
    <property type="nucleotide sequence ID" value="XM_062835485.1"/>
</dbReference>
<name>A0AAJ0MN73_9PEZI</name>
<keyword evidence="3" id="KW-1185">Reference proteome</keyword>
<accession>A0AAJ0MN73</accession>
<evidence type="ECO:0000313" key="2">
    <source>
        <dbReference type="EMBL" id="KAK3486891.1"/>
    </source>
</evidence>
<dbReference type="EMBL" id="JAULSX010000008">
    <property type="protein sequence ID" value="KAK3486891.1"/>
    <property type="molecule type" value="Genomic_DNA"/>
</dbReference>
<gene>
    <name evidence="2" type="ORF">B0T23DRAFT_325171</name>
</gene>
<evidence type="ECO:0000313" key="3">
    <source>
        <dbReference type="Proteomes" id="UP001285908"/>
    </source>
</evidence>
<protein>
    <submittedName>
        <fullName evidence="2">Uncharacterized protein</fullName>
    </submittedName>
</protein>
<evidence type="ECO:0000256" key="1">
    <source>
        <dbReference type="SAM" id="SignalP"/>
    </source>
</evidence>
<sequence length="386" mass="42071">MSRTSQTLTNTDLAFLLCTLATTSPQSQSQSQFPKVTLSFETNYGLLLSLEPDGSITISLRNQPDSDQCPFDSATPIQSQQQLFTAPVSHGHGSIDGVLFSSPLLGAFGMMMTTGTGGASITPARSTPSISRLQPVSATMTQPSKQQSPQQDMLMAANQAGISNSSSIKIRYYIRPSGLEVNSPSSSHMYYTASASTQRQAPHNPASNDNTKLRPRALLHRVKLSHLQSLYHTHLPSSPFRTGTGSTSRKSTTSSSWFDAYLDWIDRLDDALSLQPPRQMTSEAHGQTSGTMMNHGGPFTDSGERSLWLVEGMLLASWLSLQEGVEGVEYLPLPHMSAETERESGMEGYVYRLENLQGMEKGKHANSAGVMMKRLLMEVVRAGDME</sequence>
<proteinExistence type="predicted"/>
<reference evidence="2 3" key="1">
    <citation type="journal article" date="2023" name="Mol. Phylogenet. Evol.">
        <title>Genome-scale phylogeny and comparative genomics of the fungal order Sordariales.</title>
        <authorList>
            <person name="Hensen N."/>
            <person name="Bonometti L."/>
            <person name="Westerberg I."/>
            <person name="Brannstrom I.O."/>
            <person name="Guillou S."/>
            <person name="Cros-Aarteil S."/>
            <person name="Calhoun S."/>
            <person name="Haridas S."/>
            <person name="Kuo A."/>
            <person name="Mondo S."/>
            <person name="Pangilinan J."/>
            <person name="Riley R."/>
            <person name="LaButti K."/>
            <person name="Andreopoulos B."/>
            <person name="Lipzen A."/>
            <person name="Chen C."/>
            <person name="Yan M."/>
            <person name="Daum C."/>
            <person name="Ng V."/>
            <person name="Clum A."/>
            <person name="Steindorff A."/>
            <person name="Ohm R.A."/>
            <person name="Martin F."/>
            <person name="Silar P."/>
            <person name="Natvig D.O."/>
            <person name="Lalanne C."/>
            <person name="Gautier V."/>
            <person name="Ament-Velasquez S.L."/>
            <person name="Kruys A."/>
            <person name="Hutchinson M.I."/>
            <person name="Powell A.J."/>
            <person name="Barry K."/>
            <person name="Miller A.N."/>
            <person name="Grigoriev I.V."/>
            <person name="Debuchy R."/>
            <person name="Gladieux P."/>
            <person name="Hiltunen Thoren M."/>
            <person name="Johannesson H."/>
        </authorList>
    </citation>
    <scope>NUCLEOTIDE SEQUENCE [LARGE SCALE GENOMIC DNA]</scope>
    <source>
        <strain evidence="2 3">FGSC 10403</strain>
    </source>
</reference>
<dbReference type="GeneID" id="87873107"/>
<feature type="signal peptide" evidence="1">
    <location>
        <begin position="1"/>
        <end position="29"/>
    </location>
</feature>
<keyword evidence="1" id="KW-0732">Signal</keyword>
<dbReference type="AlphaFoldDB" id="A0AAJ0MN73"/>
<organism evidence="2 3">
    <name type="scientific">Neurospora hispaniola</name>
    <dbReference type="NCBI Taxonomy" id="588809"/>
    <lineage>
        <taxon>Eukaryota</taxon>
        <taxon>Fungi</taxon>
        <taxon>Dikarya</taxon>
        <taxon>Ascomycota</taxon>
        <taxon>Pezizomycotina</taxon>
        <taxon>Sordariomycetes</taxon>
        <taxon>Sordariomycetidae</taxon>
        <taxon>Sordariales</taxon>
        <taxon>Sordariaceae</taxon>
        <taxon>Neurospora</taxon>
    </lineage>
</organism>
<comment type="caution">
    <text evidence="2">The sequence shown here is derived from an EMBL/GenBank/DDBJ whole genome shotgun (WGS) entry which is preliminary data.</text>
</comment>
<feature type="chain" id="PRO_5042528413" evidence="1">
    <location>
        <begin position="30"/>
        <end position="386"/>
    </location>
</feature>
<dbReference type="Proteomes" id="UP001285908">
    <property type="component" value="Unassembled WGS sequence"/>
</dbReference>